<dbReference type="Pfam" id="PF19420">
    <property type="entry name" value="DDAH_eukar"/>
    <property type="match status" value="1"/>
</dbReference>
<dbReference type="Proteomes" id="UP000199437">
    <property type="component" value="Unassembled WGS sequence"/>
</dbReference>
<name>A0A1I0RA16_9BACT</name>
<dbReference type="GeneID" id="99987995"/>
<dbReference type="EMBL" id="FOIR01000003">
    <property type="protein sequence ID" value="SEW37567.1"/>
    <property type="molecule type" value="Genomic_DNA"/>
</dbReference>
<dbReference type="OrthoDB" id="9788268at2"/>
<evidence type="ECO:0000313" key="2">
    <source>
        <dbReference type="Proteomes" id="UP000199437"/>
    </source>
</evidence>
<accession>A0A1I0RA16</accession>
<dbReference type="SUPFAM" id="SSF55909">
    <property type="entry name" value="Pentein"/>
    <property type="match status" value="1"/>
</dbReference>
<proteinExistence type="predicted"/>
<organism evidence="1 2">
    <name type="scientific">Roseivirga pacifica</name>
    <dbReference type="NCBI Taxonomy" id="1267423"/>
    <lineage>
        <taxon>Bacteria</taxon>
        <taxon>Pseudomonadati</taxon>
        <taxon>Bacteroidota</taxon>
        <taxon>Cytophagia</taxon>
        <taxon>Cytophagales</taxon>
        <taxon>Roseivirgaceae</taxon>
        <taxon>Roseivirga</taxon>
    </lineage>
</organism>
<sequence length="302" mass="34124">MRQASKRIMMVRPKHFGYDPETAESNAFQSSEGAQKYDEIERLAIGEFDAAVEKLRHKGVEVEVIEDTDSPKKLNAVFPNNWVSFHDDKVVLYPMLTASRRSERRLDVVEQFQAQGFVADEVIDLSNYESEDKFLESTGSIIFDYEHKLAYACISPRTDAQLFEKLCEITGFEPIAFYSYDEHGQEIYHTNVMMCIASDYVVICSESIPEDQRSEVLGALTKTGHEIVDISLAQVHQFAGNMLELEDKNGQSILVMSKAAFLSLTKAQVDIISKYSELLAIPIPTIEKYGGGSIRCMMCRVN</sequence>
<dbReference type="InterPro" id="IPR014541">
    <property type="entry name" value="Amdntrnsf_FN0238"/>
</dbReference>
<dbReference type="PANTHER" id="PTHR43224">
    <property type="entry name" value="AMIDINOTRANSFERASE"/>
    <property type="match status" value="1"/>
</dbReference>
<evidence type="ECO:0000313" key="1">
    <source>
        <dbReference type="EMBL" id="SEW37567.1"/>
    </source>
</evidence>
<dbReference type="AlphaFoldDB" id="A0A1I0RA16"/>
<dbReference type="PANTHER" id="PTHR43224:SF1">
    <property type="entry name" value="AMIDINOTRANSFERASE"/>
    <property type="match status" value="1"/>
</dbReference>
<dbReference type="NCBIfam" id="NF046062">
    <property type="entry name" value="citrull_CtlX"/>
    <property type="match status" value="1"/>
</dbReference>
<dbReference type="STRING" id="1267423.SAMN05216290_3318"/>
<dbReference type="PIRSF" id="PIRSF028188">
    <property type="entry name" value="Amdntrnsf_FN0238"/>
    <property type="match status" value="1"/>
</dbReference>
<protein>
    <recommendedName>
        <fullName evidence="3">Amidinotransferase</fullName>
    </recommendedName>
</protein>
<evidence type="ECO:0008006" key="3">
    <source>
        <dbReference type="Google" id="ProtNLM"/>
    </source>
</evidence>
<gene>
    <name evidence="1" type="ORF">SAMN05216290_3318</name>
</gene>
<dbReference type="RefSeq" id="WP_090259939.1">
    <property type="nucleotide sequence ID" value="NZ_FOIR01000003.1"/>
</dbReference>
<reference evidence="2" key="1">
    <citation type="submission" date="2016-10" db="EMBL/GenBank/DDBJ databases">
        <authorList>
            <person name="Varghese N."/>
            <person name="Submissions S."/>
        </authorList>
    </citation>
    <scope>NUCLEOTIDE SEQUENCE [LARGE SCALE GENOMIC DNA]</scope>
    <source>
        <strain evidence="2">CGMCC 1.12402</strain>
    </source>
</reference>
<dbReference type="Gene3D" id="3.75.10.10">
    <property type="entry name" value="L-arginine/glycine Amidinotransferase, Chain A"/>
    <property type="match status" value="1"/>
</dbReference>
<keyword evidence="2" id="KW-1185">Reference proteome</keyword>